<keyword evidence="2" id="KW-0813">Transport</keyword>
<feature type="transmembrane region" description="Helical" evidence="9">
    <location>
        <begin position="93"/>
        <end position="117"/>
    </location>
</feature>
<evidence type="ECO:0000256" key="1">
    <source>
        <dbReference type="ARBA" id="ARBA00004651"/>
    </source>
</evidence>
<dbReference type="InterPro" id="IPR001851">
    <property type="entry name" value="ABC_transp_permease"/>
</dbReference>
<evidence type="ECO:0000313" key="10">
    <source>
        <dbReference type="EMBL" id="PJE75761.1"/>
    </source>
</evidence>
<evidence type="ECO:0000256" key="5">
    <source>
        <dbReference type="ARBA" id="ARBA00022970"/>
    </source>
</evidence>
<proteinExistence type="inferred from homology"/>
<dbReference type="GO" id="GO:0006865">
    <property type="term" value="P:amino acid transport"/>
    <property type="evidence" value="ECO:0007669"/>
    <property type="project" value="UniProtKB-KW"/>
</dbReference>
<feature type="transmembrane region" description="Helical" evidence="9">
    <location>
        <begin position="51"/>
        <end position="73"/>
    </location>
</feature>
<dbReference type="GO" id="GO:0022857">
    <property type="term" value="F:transmembrane transporter activity"/>
    <property type="evidence" value="ECO:0007669"/>
    <property type="project" value="InterPro"/>
</dbReference>
<dbReference type="GO" id="GO:0005886">
    <property type="term" value="C:plasma membrane"/>
    <property type="evidence" value="ECO:0007669"/>
    <property type="project" value="UniProtKB-SubCell"/>
</dbReference>
<evidence type="ECO:0000256" key="9">
    <source>
        <dbReference type="SAM" id="Phobius"/>
    </source>
</evidence>
<dbReference type="Pfam" id="PF02653">
    <property type="entry name" value="BPD_transp_2"/>
    <property type="match status" value="1"/>
</dbReference>
<dbReference type="AlphaFoldDB" id="A0A2M8LE87"/>
<dbReference type="PANTHER" id="PTHR11795">
    <property type="entry name" value="BRANCHED-CHAIN AMINO ACID TRANSPORT SYSTEM PERMEASE PROTEIN LIVH"/>
    <property type="match status" value="1"/>
</dbReference>
<evidence type="ECO:0000256" key="8">
    <source>
        <dbReference type="ARBA" id="ARBA00037998"/>
    </source>
</evidence>
<feature type="transmembrane region" description="Helical" evidence="9">
    <location>
        <begin position="20"/>
        <end position="39"/>
    </location>
</feature>
<feature type="transmembrane region" description="Helical" evidence="9">
    <location>
        <begin position="145"/>
        <end position="167"/>
    </location>
</feature>
<evidence type="ECO:0000256" key="6">
    <source>
        <dbReference type="ARBA" id="ARBA00022989"/>
    </source>
</evidence>
<evidence type="ECO:0000256" key="4">
    <source>
        <dbReference type="ARBA" id="ARBA00022692"/>
    </source>
</evidence>
<organism evidence="10 11">
    <name type="scientific">Candidatus Uhrbacteria bacterium CG10_big_fil_rev_8_21_14_0_10_48_11</name>
    <dbReference type="NCBI Taxonomy" id="1975037"/>
    <lineage>
        <taxon>Bacteria</taxon>
        <taxon>Candidatus Uhriibacteriota</taxon>
    </lineage>
</organism>
<keyword evidence="5" id="KW-0029">Amino-acid transport</keyword>
<keyword evidence="4 9" id="KW-0812">Transmembrane</keyword>
<evidence type="ECO:0000256" key="3">
    <source>
        <dbReference type="ARBA" id="ARBA00022475"/>
    </source>
</evidence>
<comment type="similarity">
    <text evidence="8">Belongs to the binding-protein-dependent transport system permease family. LivHM subfamily.</text>
</comment>
<evidence type="ECO:0000313" key="11">
    <source>
        <dbReference type="Proteomes" id="UP000231152"/>
    </source>
</evidence>
<evidence type="ECO:0008006" key="12">
    <source>
        <dbReference type="Google" id="ProtNLM"/>
    </source>
</evidence>
<accession>A0A2M8LE87</accession>
<name>A0A2M8LE87_9BACT</name>
<protein>
    <recommendedName>
        <fullName evidence="12">Branched-chain amino acid ABC transporter permease</fullName>
    </recommendedName>
</protein>
<gene>
    <name evidence="10" type="ORF">COV04_03300</name>
</gene>
<dbReference type="EMBL" id="PFET01000010">
    <property type="protein sequence ID" value="PJE75761.1"/>
    <property type="molecule type" value="Genomic_DNA"/>
</dbReference>
<dbReference type="PANTHER" id="PTHR11795:SF445">
    <property type="entry name" value="AMINO ACID ABC TRANSPORTER PERMEASE PROTEIN"/>
    <property type="match status" value="1"/>
</dbReference>
<reference evidence="10 11" key="1">
    <citation type="submission" date="2017-09" db="EMBL/GenBank/DDBJ databases">
        <title>Depth-based differentiation of microbial function through sediment-hosted aquifers and enrichment of novel symbionts in the deep terrestrial subsurface.</title>
        <authorList>
            <person name="Probst A.J."/>
            <person name="Ladd B."/>
            <person name="Jarett J.K."/>
            <person name="Geller-Mcgrath D.E."/>
            <person name="Sieber C.M."/>
            <person name="Emerson J.B."/>
            <person name="Anantharaman K."/>
            <person name="Thomas B.C."/>
            <person name="Malmstrom R."/>
            <person name="Stieglmeier M."/>
            <person name="Klingl A."/>
            <person name="Woyke T."/>
            <person name="Ryan C.M."/>
            <person name="Banfield J.F."/>
        </authorList>
    </citation>
    <scope>NUCLEOTIDE SEQUENCE [LARGE SCALE GENOMIC DNA]</scope>
    <source>
        <strain evidence="10">CG10_big_fil_rev_8_21_14_0_10_48_11</strain>
    </source>
</reference>
<evidence type="ECO:0000256" key="2">
    <source>
        <dbReference type="ARBA" id="ARBA00022448"/>
    </source>
</evidence>
<keyword evidence="6 9" id="KW-1133">Transmembrane helix</keyword>
<feature type="non-terminal residue" evidence="10">
    <location>
        <position position="197"/>
    </location>
</feature>
<keyword evidence="3" id="KW-1003">Cell membrane</keyword>
<sequence length="197" mass="21287">MVLVGGYITWWLHQSLGLPLYASIIGGIIGGTIVTYLIFELFVKPFYRNHRFLPLVTTIALSMILDGILLLLFGSSPKSIIPGTKHIMHIANVYLSIEQIIMVLLTAAILCAFAYVLHSTSMGRKIRAVVQNEHAAMSLGIKAPLLHLCIFLVSGIFATLGGIYIGIDTNLSPTLGFAITIKAYAAIIAGGKGNFWG</sequence>
<dbReference type="CDD" id="cd06582">
    <property type="entry name" value="TM_PBP1_LivH_like"/>
    <property type="match status" value="1"/>
</dbReference>
<dbReference type="Proteomes" id="UP000231152">
    <property type="component" value="Unassembled WGS sequence"/>
</dbReference>
<keyword evidence="7 9" id="KW-0472">Membrane</keyword>
<evidence type="ECO:0000256" key="7">
    <source>
        <dbReference type="ARBA" id="ARBA00023136"/>
    </source>
</evidence>
<comment type="subcellular location">
    <subcellularLocation>
        <location evidence="1">Cell membrane</location>
        <topology evidence="1">Multi-pass membrane protein</topology>
    </subcellularLocation>
</comment>
<comment type="caution">
    <text evidence="10">The sequence shown here is derived from an EMBL/GenBank/DDBJ whole genome shotgun (WGS) entry which is preliminary data.</text>
</comment>
<dbReference type="InterPro" id="IPR052157">
    <property type="entry name" value="BCAA_transport_permease"/>
</dbReference>